<name>A0ABD1CWD4_CULPP</name>
<dbReference type="InterPro" id="IPR000073">
    <property type="entry name" value="AB_hydrolase_1"/>
</dbReference>
<dbReference type="AlphaFoldDB" id="A0ABD1CWD4"/>
<dbReference type="PANTHER" id="PTHR43798:SF14">
    <property type="entry name" value="SERINE HYDROLASE-LIKE PROTEIN DDB_G0286239"/>
    <property type="match status" value="1"/>
</dbReference>
<dbReference type="Pfam" id="PF00561">
    <property type="entry name" value="Abhydrolase_1"/>
    <property type="match status" value="2"/>
</dbReference>
<keyword evidence="3" id="KW-1133">Transmembrane helix</keyword>
<comment type="similarity">
    <text evidence="1">Belongs to the AB hydrolase superfamily.</text>
</comment>
<accession>A0ABD1CWD4</accession>
<dbReference type="InterPro" id="IPR029058">
    <property type="entry name" value="AB_hydrolase_fold"/>
</dbReference>
<keyword evidence="6" id="KW-1185">Reference proteome</keyword>
<dbReference type="InterPro" id="IPR050266">
    <property type="entry name" value="AB_hydrolase_sf"/>
</dbReference>
<dbReference type="PANTHER" id="PTHR43798">
    <property type="entry name" value="MONOACYLGLYCEROL LIPASE"/>
    <property type="match status" value="1"/>
</dbReference>
<gene>
    <name evidence="5" type="ORF">pipiens_013964</name>
</gene>
<comment type="caution">
    <text evidence="5">The sequence shown here is derived from an EMBL/GenBank/DDBJ whole genome shotgun (WGS) entry which is preliminary data.</text>
</comment>
<keyword evidence="2" id="KW-0378">Hydrolase</keyword>
<dbReference type="Proteomes" id="UP001562425">
    <property type="component" value="Unassembled WGS sequence"/>
</dbReference>
<evidence type="ECO:0000313" key="6">
    <source>
        <dbReference type="Proteomes" id="UP001562425"/>
    </source>
</evidence>
<keyword evidence="3" id="KW-0812">Transmembrane</keyword>
<protein>
    <recommendedName>
        <fullName evidence="4">AB hydrolase-1 domain-containing protein</fullName>
    </recommendedName>
</protein>
<reference evidence="5 6" key="1">
    <citation type="submission" date="2024-05" db="EMBL/GenBank/DDBJ databases">
        <title>Culex pipiens pipiens assembly and annotation.</title>
        <authorList>
            <person name="Alout H."/>
            <person name="Durand T."/>
        </authorList>
    </citation>
    <scope>NUCLEOTIDE SEQUENCE [LARGE SCALE GENOMIC DNA]</scope>
    <source>
        <strain evidence="5">HA-2024</strain>
        <tissue evidence="5">Whole body</tissue>
    </source>
</reference>
<feature type="transmembrane region" description="Helical" evidence="3">
    <location>
        <begin position="97"/>
        <end position="116"/>
    </location>
</feature>
<evidence type="ECO:0000313" key="5">
    <source>
        <dbReference type="EMBL" id="KAL1380749.1"/>
    </source>
</evidence>
<evidence type="ECO:0000259" key="4">
    <source>
        <dbReference type="Pfam" id="PF00561"/>
    </source>
</evidence>
<evidence type="ECO:0000256" key="3">
    <source>
        <dbReference type="SAM" id="Phobius"/>
    </source>
</evidence>
<feature type="domain" description="AB hydrolase-1" evidence="4">
    <location>
        <begin position="312"/>
        <end position="490"/>
    </location>
</feature>
<dbReference type="GO" id="GO:0016787">
    <property type="term" value="F:hydrolase activity"/>
    <property type="evidence" value="ECO:0007669"/>
    <property type="project" value="UniProtKB-KW"/>
</dbReference>
<organism evidence="5 6">
    <name type="scientific">Culex pipiens pipiens</name>
    <name type="common">Northern house mosquito</name>
    <dbReference type="NCBI Taxonomy" id="38569"/>
    <lineage>
        <taxon>Eukaryota</taxon>
        <taxon>Metazoa</taxon>
        <taxon>Ecdysozoa</taxon>
        <taxon>Arthropoda</taxon>
        <taxon>Hexapoda</taxon>
        <taxon>Insecta</taxon>
        <taxon>Pterygota</taxon>
        <taxon>Neoptera</taxon>
        <taxon>Endopterygota</taxon>
        <taxon>Diptera</taxon>
        <taxon>Nematocera</taxon>
        <taxon>Culicoidea</taxon>
        <taxon>Culicidae</taxon>
        <taxon>Culicinae</taxon>
        <taxon>Culicini</taxon>
        <taxon>Culex</taxon>
        <taxon>Culex</taxon>
    </lineage>
</organism>
<dbReference type="EMBL" id="JBEHCU010008976">
    <property type="protein sequence ID" value="KAL1380749.1"/>
    <property type="molecule type" value="Genomic_DNA"/>
</dbReference>
<dbReference type="Gene3D" id="3.40.50.1820">
    <property type="entry name" value="alpha/beta hydrolase"/>
    <property type="match status" value="2"/>
</dbReference>
<proteinExistence type="inferred from homology"/>
<feature type="domain" description="AB hydrolase-1" evidence="4">
    <location>
        <begin position="29"/>
        <end position="242"/>
    </location>
</feature>
<dbReference type="SUPFAM" id="SSF53474">
    <property type="entry name" value="alpha/beta-Hydrolases"/>
    <property type="match status" value="2"/>
</dbReference>
<sequence>MTQTFREVQIPVPFGVIRGKWYGPTNVRPILFIHGFNDNSGSFDRVIPLLPTAGSYLAIDLPGHGLSSWMPSGTVYRLNDAAICIRRVMKIYGWPKVSLVGHSFGAMGCFIFIGLYPDKVDLFVALDALQASHPAGLYTRLASHFDRSIEYDDSNGRKPPGLTYDKMLSKARYPAGSTIPIELCHHLLDRNIRESSILPGTFHYTFDSRTKHPDLSGWSRETNLETARAIKCPVLVIKATDSIYYGDDEEFRRLLDEMGRNNSLTRLVAIEGNHYVHLVDAESVANTFREVQIPVPFGVIRGKWYGPTNVRPILFIHGYNDNSGSYDRLIPLLPTAGSYLAIDLPGHGLSSWMPSGTVYHLTDATICIRRIMKIYGWSQVSLVGHSLGAMMCYIFLGLYPDKVDLFVALDALQPSYPGEFYKQLAFHLDRSIEYDDTKGKKPSGFTYDKMLSRVRYSAGTTIPKELCHHLLEGNIRESSVLPGTFHYTFDSRTKYLDISGWSRETNLETARALKCPVLVIKATESFYYGDEEEFKRLLHEMGRNNSLTRLVAIEGNHYVHLIEAERVASVIGKFLNDCKRFEEIVVGKL</sequence>
<evidence type="ECO:0000256" key="2">
    <source>
        <dbReference type="ARBA" id="ARBA00022801"/>
    </source>
</evidence>
<evidence type="ECO:0000256" key="1">
    <source>
        <dbReference type="ARBA" id="ARBA00008645"/>
    </source>
</evidence>
<keyword evidence="3" id="KW-0472">Membrane</keyword>